<dbReference type="AlphaFoldDB" id="A0A4Y2WKF3"/>
<comment type="caution">
    <text evidence="2">The sequence shown here is derived from an EMBL/GenBank/DDBJ whole genome shotgun (WGS) entry which is preliminary data.</text>
</comment>
<keyword evidence="3" id="KW-1185">Reference proteome</keyword>
<dbReference type="Proteomes" id="UP000499080">
    <property type="component" value="Unassembled WGS sequence"/>
</dbReference>
<proteinExistence type="predicted"/>
<gene>
    <name evidence="2" type="ORF">AVEN_31993_1</name>
</gene>
<reference evidence="2 3" key="1">
    <citation type="journal article" date="2019" name="Sci. Rep.">
        <title>Orb-weaving spider Araneus ventricosus genome elucidates the spidroin gene catalogue.</title>
        <authorList>
            <person name="Kono N."/>
            <person name="Nakamura H."/>
            <person name="Ohtoshi R."/>
            <person name="Moran D.A.P."/>
            <person name="Shinohara A."/>
            <person name="Yoshida Y."/>
            <person name="Fujiwara M."/>
            <person name="Mori M."/>
            <person name="Tomita M."/>
            <person name="Arakawa K."/>
        </authorList>
    </citation>
    <scope>NUCLEOTIDE SEQUENCE [LARGE SCALE GENOMIC DNA]</scope>
</reference>
<sequence>MHGKRFPKPPTSAGKKLWSESVVECDIEESETEPCGLYSKRLCLRPRLEMNSNDIEEHHQELSTEELMGLHIVSQPEVTEERLSDEEQVIVKQQSSNEIRETP</sequence>
<dbReference type="EMBL" id="BGPR01061945">
    <property type="protein sequence ID" value="GBO37491.1"/>
    <property type="molecule type" value="Genomic_DNA"/>
</dbReference>
<protein>
    <submittedName>
        <fullName evidence="2">Uncharacterized protein</fullName>
    </submittedName>
</protein>
<feature type="region of interest" description="Disordered" evidence="1">
    <location>
        <begin position="78"/>
        <end position="103"/>
    </location>
</feature>
<evidence type="ECO:0000313" key="3">
    <source>
        <dbReference type="Proteomes" id="UP000499080"/>
    </source>
</evidence>
<organism evidence="2 3">
    <name type="scientific">Araneus ventricosus</name>
    <name type="common">Orbweaver spider</name>
    <name type="synonym">Epeira ventricosa</name>
    <dbReference type="NCBI Taxonomy" id="182803"/>
    <lineage>
        <taxon>Eukaryota</taxon>
        <taxon>Metazoa</taxon>
        <taxon>Ecdysozoa</taxon>
        <taxon>Arthropoda</taxon>
        <taxon>Chelicerata</taxon>
        <taxon>Arachnida</taxon>
        <taxon>Araneae</taxon>
        <taxon>Araneomorphae</taxon>
        <taxon>Entelegynae</taxon>
        <taxon>Araneoidea</taxon>
        <taxon>Araneidae</taxon>
        <taxon>Araneus</taxon>
    </lineage>
</organism>
<evidence type="ECO:0000256" key="1">
    <source>
        <dbReference type="SAM" id="MobiDB-lite"/>
    </source>
</evidence>
<evidence type="ECO:0000313" key="2">
    <source>
        <dbReference type="EMBL" id="GBO37491.1"/>
    </source>
</evidence>
<accession>A0A4Y2WKF3</accession>
<name>A0A4Y2WKF3_ARAVE</name>